<reference evidence="1" key="2">
    <citation type="journal article" date="2015" name="Fish Shellfish Immunol.">
        <title>Early steps in the European eel (Anguilla anguilla)-Vibrio vulnificus interaction in the gills: Role of the RtxA13 toxin.</title>
        <authorList>
            <person name="Callol A."/>
            <person name="Pajuelo D."/>
            <person name="Ebbesson L."/>
            <person name="Teles M."/>
            <person name="MacKenzie S."/>
            <person name="Amaro C."/>
        </authorList>
    </citation>
    <scope>NUCLEOTIDE SEQUENCE</scope>
</reference>
<name>A0A0E9RU75_ANGAN</name>
<sequence length="40" mass="4398">MNKFALLMAGPGETSGCSSFNGIPCIRRPYGTLKEMLFRC</sequence>
<dbReference type="EMBL" id="GBXM01076210">
    <property type="protein sequence ID" value="JAH32367.1"/>
    <property type="molecule type" value="Transcribed_RNA"/>
</dbReference>
<dbReference type="EMBL" id="GBXM01066147">
    <property type="protein sequence ID" value="JAH42430.1"/>
    <property type="molecule type" value="Transcribed_RNA"/>
</dbReference>
<dbReference type="AlphaFoldDB" id="A0A0E9RU75"/>
<accession>A0A0E9RU75</accession>
<evidence type="ECO:0000313" key="1">
    <source>
        <dbReference type="EMBL" id="JAH32367.1"/>
    </source>
</evidence>
<protein>
    <submittedName>
        <fullName evidence="1">Uncharacterized protein</fullName>
    </submittedName>
</protein>
<reference evidence="1" key="1">
    <citation type="submission" date="2014-11" db="EMBL/GenBank/DDBJ databases">
        <authorList>
            <person name="Amaro Gonzalez C."/>
        </authorList>
    </citation>
    <scope>NUCLEOTIDE SEQUENCE</scope>
</reference>
<proteinExistence type="predicted"/>
<organism evidence="1">
    <name type="scientific">Anguilla anguilla</name>
    <name type="common">European freshwater eel</name>
    <name type="synonym">Muraena anguilla</name>
    <dbReference type="NCBI Taxonomy" id="7936"/>
    <lineage>
        <taxon>Eukaryota</taxon>
        <taxon>Metazoa</taxon>
        <taxon>Chordata</taxon>
        <taxon>Craniata</taxon>
        <taxon>Vertebrata</taxon>
        <taxon>Euteleostomi</taxon>
        <taxon>Actinopterygii</taxon>
        <taxon>Neopterygii</taxon>
        <taxon>Teleostei</taxon>
        <taxon>Anguilliformes</taxon>
        <taxon>Anguillidae</taxon>
        <taxon>Anguilla</taxon>
    </lineage>
</organism>